<dbReference type="KEGG" id="aori:SD37_10490"/>
<dbReference type="InterPro" id="IPR001155">
    <property type="entry name" value="OxRdtase_FMN_N"/>
</dbReference>
<keyword evidence="7" id="KW-0560">Oxidoreductase</keyword>
<dbReference type="GO" id="GO:0016491">
    <property type="term" value="F:oxidoreductase activity"/>
    <property type="evidence" value="ECO:0007669"/>
    <property type="project" value="UniProtKB-KW"/>
</dbReference>
<evidence type="ECO:0000259" key="10">
    <source>
        <dbReference type="Pfam" id="PF00724"/>
    </source>
</evidence>
<evidence type="ECO:0000313" key="13">
    <source>
        <dbReference type="Proteomes" id="UP000093695"/>
    </source>
</evidence>
<dbReference type="GO" id="GO:0010181">
    <property type="term" value="F:FMN binding"/>
    <property type="evidence" value="ECO:0007669"/>
    <property type="project" value="InterPro"/>
</dbReference>
<dbReference type="InterPro" id="IPR036188">
    <property type="entry name" value="FAD/NAD-bd_sf"/>
</dbReference>
<evidence type="ECO:0000256" key="7">
    <source>
        <dbReference type="ARBA" id="ARBA00023002"/>
    </source>
</evidence>
<keyword evidence="8" id="KW-0408">Iron</keyword>
<keyword evidence="13" id="KW-1185">Reference proteome</keyword>
<reference evidence="12 13" key="1">
    <citation type="journal article" date="2015" name="Genome Announc.">
        <title>Draft Genome Sequence of Norvancomycin-Producing Strain Amycolatopsis orientalis CPCC200066.</title>
        <authorList>
            <person name="Lei X."/>
            <person name="Yuan F."/>
            <person name="Shi Y."/>
            <person name="Li X."/>
            <person name="Wang L."/>
            <person name="Hong B."/>
        </authorList>
    </citation>
    <scope>NUCLEOTIDE SEQUENCE [LARGE SCALE GENOMIC DNA]</scope>
    <source>
        <strain evidence="12 13">B-37</strain>
    </source>
</reference>
<dbReference type="EMBL" id="CP016174">
    <property type="protein sequence ID" value="ANN16025.1"/>
    <property type="molecule type" value="Genomic_DNA"/>
</dbReference>
<evidence type="ECO:0000256" key="9">
    <source>
        <dbReference type="ARBA" id="ARBA00023014"/>
    </source>
</evidence>
<dbReference type="SUPFAM" id="SSF51905">
    <property type="entry name" value="FAD/NAD(P)-binding domain"/>
    <property type="match status" value="1"/>
</dbReference>
<keyword evidence="9" id="KW-0411">Iron-sulfur</keyword>
<evidence type="ECO:0000313" key="12">
    <source>
        <dbReference type="EMBL" id="ANN16025.1"/>
    </source>
</evidence>
<keyword evidence="5" id="KW-0288">FMN</keyword>
<keyword evidence="6" id="KW-0479">Metal-binding</keyword>
<dbReference type="STRING" id="31958.SD37_10490"/>
<evidence type="ECO:0000259" key="11">
    <source>
        <dbReference type="Pfam" id="PF07992"/>
    </source>
</evidence>
<dbReference type="Gene3D" id="3.50.50.60">
    <property type="entry name" value="FAD/NAD(P)-binding domain"/>
    <property type="match status" value="1"/>
</dbReference>
<evidence type="ECO:0008006" key="14">
    <source>
        <dbReference type="Google" id="ProtNLM"/>
    </source>
</evidence>
<protein>
    <recommendedName>
        <fullName evidence="14">2,4-dienoyl-CoA reductase</fullName>
    </recommendedName>
</protein>
<evidence type="ECO:0000256" key="1">
    <source>
        <dbReference type="ARBA" id="ARBA00001917"/>
    </source>
</evidence>
<feature type="domain" description="FAD/NAD(P)-binding" evidence="11">
    <location>
        <begin position="379"/>
        <end position="596"/>
    </location>
</feature>
<evidence type="ECO:0000256" key="2">
    <source>
        <dbReference type="ARBA" id="ARBA00001966"/>
    </source>
</evidence>
<dbReference type="Pfam" id="PF07992">
    <property type="entry name" value="Pyr_redox_2"/>
    <property type="match status" value="1"/>
</dbReference>
<accession>A0A193BV24</accession>
<dbReference type="InterPro" id="IPR023753">
    <property type="entry name" value="FAD/NAD-binding_dom"/>
</dbReference>
<sequence>MNYPDVLLSPIPIGPHVLRNRVVRAAMATNYATSAGRVTDRLVEYYGSIAAGGTGLVIVEFAFIDRMVSRSWPRQLSASEDSDVTGLSRIAAAIQKSGARAALQLCHAGPQRIPAGQRQWVPSVSGQARTGTLHAIDSDEIAGVKASFTRAAQRARSAGFDFAELHLAHGYLLSEFLAPDRNQRSDEYGGSFAARMRFSLEVVASVRAGTEDGLPLIARINGSDLREGGLGPEDAASLAVALTSVGVQAIHVSAGTYESRHLRSTPTYGERGNLVELAARVKRDVRVPVIASGGLSDPEHLDAILSSGAADLVSMARQLHADPQWVAKVASGHPQSIRPCIRCNNGCLRRGIDGEPVTCDVRPEIATRSTAKPAARKKSVAVVGGGPAGMEAARLLAVRGHHVTLFEARHELGGGLVAAARPSFKHDLARFLEYQKGALESLPVVIKLGTRLSSKDLLALDAEEIVLAAGSHPRRLPADDDAVVMTAEEAVTGTLDSGARVAVIGGGVTGSETAWHLAQLGHAVTVYERESQLARSAESNHRQWLTDALTRLGVHTVLNTEIHTVAADGTPRFADGNPAGPAANAVVVAVGAEKNEWFTRPARTSGKPVHRVGDCASPGDLAAALASAWEAGCRI</sequence>
<evidence type="ECO:0000256" key="8">
    <source>
        <dbReference type="ARBA" id="ARBA00023004"/>
    </source>
</evidence>
<comment type="cofactor">
    <cofactor evidence="1">
        <name>FMN</name>
        <dbReference type="ChEBI" id="CHEBI:58210"/>
    </cofactor>
</comment>
<dbReference type="Gene3D" id="3.20.20.70">
    <property type="entry name" value="Aldolase class I"/>
    <property type="match status" value="1"/>
</dbReference>
<dbReference type="GO" id="GO:0051536">
    <property type="term" value="F:iron-sulfur cluster binding"/>
    <property type="evidence" value="ECO:0007669"/>
    <property type="project" value="UniProtKB-KW"/>
</dbReference>
<name>A0A193BV24_AMYOR</name>
<feature type="domain" description="NADH:flavin oxidoreductase/NADH oxidase N-terminal" evidence="10">
    <location>
        <begin position="7"/>
        <end position="334"/>
    </location>
</feature>
<dbReference type="Gene3D" id="3.40.50.720">
    <property type="entry name" value="NAD(P)-binding Rossmann-like Domain"/>
    <property type="match status" value="1"/>
</dbReference>
<comment type="cofactor">
    <cofactor evidence="2">
        <name>[4Fe-4S] cluster</name>
        <dbReference type="ChEBI" id="CHEBI:49883"/>
    </cofactor>
</comment>
<dbReference type="InterPro" id="IPR013785">
    <property type="entry name" value="Aldolase_TIM"/>
</dbReference>
<dbReference type="CDD" id="cd02803">
    <property type="entry name" value="OYE_like_FMN_family"/>
    <property type="match status" value="1"/>
</dbReference>
<dbReference type="GO" id="GO:0046872">
    <property type="term" value="F:metal ion binding"/>
    <property type="evidence" value="ECO:0007669"/>
    <property type="project" value="UniProtKB-KW"/>
</dbReference>
<evidence type="ECO:0000256" key="3">
    <source>
        <dbReference type="ARBA" id="ARBA00011048"/>
    </source>
</evidence>
<evidence type="ECO:0000256" key="5">
    <source>
        <dbReference type="ARBA" id="ARBA00022643"/>
    </source>
</evidence>
<dbReference type="SUPFAM" id="SSF51395">
    <property type="entry name" value="FMN-linked oxidoreductases"/>
    <property type="match status" value="1"/>
</dbReference>
<dbReference type="PRINTS" id="PR00368">
    <property type="entry name" value="FADPNR"/>
</dbReference>
<gene>
    <name evidence="12" type="ORF">SD37_10490</name>
</gene>
<dbReference type="Pfam" id="PF00724">
    <property type="entry name" value="Oxidored_FMN"/>
    <property type="match status" value="1"/>
</dbReference>
<proteinExistence type="inferred from homology"/>
<dbReference type="Proteomes" id="UP000093695">
    <property type="component" value="Chromosome"/>
</dbReference>
<organism evidence="12 13">
    <name type="scientific">Amycolatopsis orientalis</name>
    <name type="common">Nocardia orientalis</name>
    <dbReference type="NCBI Taxonomy" id="31958"/>
    <lineage>
        <taxon>Bacteria</taxon>
        <taxon>Bacillati</taxon>
        <taxon>Actinomycetota</taxon>
        <taxon>Actinomycetes</taxon>
        <taxon>Pseudonocardiales</taxon>
        <taxon>Pseudonocardiaceae</taxon>
        <taxon>Amycolatopsis</taxon>
    </lineage>
</organism>
<comment type="similarity">
    <text evidence="3">In the N-terminal section; belongs to the NADH:flavin oxidoreductase/NADH oxidase family.</text>
</comment>
<dbReference type="PANTHER" id="PTHR42917">
    <property type="entry name" value="2,4-DIENOYL-COA REDUCTASE"/>
    <property type="match status" value="1"/>
</dbReference>
<dbReference type="InterPro" id="IPR051793">
    <property type="entry name" value="NADH:flavin_oxidoreductase"/>
</dbReference>
<evidence type="ECO:0000256" key="4">
    <source>
        <dbReference type="ARBA" id="ARBA00022630"/>
    </source>
</evidence>
<dbReference type="AlphaFoldDB" id="A0A193BV24"/>
<dbReference type="PANTHER" id="PTHR42917:SF2">
    <property type="entry name" value="2,4-DIENOYL-COA REDUCTASE [(2E)-ENOYL-COA-PRODUCING]"/>
    <property type="match status" value="1"/>
</dbReference>
<evidence type="ECO:0000256" key="6">
    <source>
        <dbReference type="ARBA" id="ARBA00022723"/>
    </source>
</evidence>
<keyword evidence="4" id="KW-0285">Flavoprotein</keyword>